<dbReference type="EMBL" id="JACXVP010000006">
    <property type="protein sequence ID" value="KAG5599715.1"/>
    <property type="molecule type" value="Genomic_DNA"/>
</dbReference>
<reference evidence="1 2" key="1">
    <citation type="submission" date="2020-09" db="EMBL/GenBank/DDBJ databases">
        <title>De no assembly of potato wild relative species, Solanum commersonii.</title>
        <authorList>
            <person name="Cho K."/>
        </authorList>
    </citation>
    <scope>NUCLEOTIDE SEQUENCE [LARGE SCALE GENOMIC DNA]</scope>
    <source>
        <strain evidence="1">LZ3.2</strain>
        <tissue evidence="1">Leaf</tissue>
    </source>
</reference>
<evidence type="ECO:0000313" key="2">
    <source>
        <dbReference type="Proteomes" id="UP000824120"/>
    </source>
</evidence>
<proteinExistence type="predicted"/>
<comment type="caution">
    <text evidence="1">The sequence shown here is derived from an EMBL/GenBank/DDBJ whole genome shotgun (WGS) entry which is preliminary data.</text>
</comment>
<gene>
    <name evidence="1" type="ORF">H5410_031085</name>
</gene>
<sequence>MSLVHLRKVTKRSIILIFIHHDSLRSLPFSGIYIIFGHFRTVMKRSKILIFYLSRYSKVSGAS</sequence>
<name>A0A9J5YG48_SOLCO</name>
<dbReference type="Proteomes" id="UP000824120">
    <property type="component" value="Chromosome 6"/>
</dbReference>
<accession>A0A9J5YG48</accession>
<evidence type="ECO:0000313" key="1">
    <source>
        <dbReference type="EMBL" id="KAG5599715.1"/>
    </source>
</evidence>
<organism evidence="1 2">
    <name type="scientific">Solanum commersonii</name>
    <name type="common">Commerson's wild potato</name>
    <name type="synonym">Commerson's nightshade</name>
    <dbReference type="NCBI Taxonomy" id="4109"/>
    <lineage>
        <taxon>Eukaryota</taxon>
        <taxon>Viridiplantae</taxon>
        <taxon>Streptophyta</taxon>
        <taxon>Embryophyta</taxon>
        <taxon>Tracheophyta</taxon>
        <taxon>Spermatophyta</taxon>
        <taxon>Magnoliopsida</taxon>
        <taxon>eudicotyledons</taxon>
        <taxon>Gunneridae</taxon>
        <taxon>Pentapetalae</taxon>
        <taxon>asterids</taxon>
        <taxon>lamiids</taxon>
        <taxon>Solanales</taxon>
        <taxon>Solanaceae</taxon>
        <taxon>Solanoideae</taxon>
        <taxon>Solaneae</taxon>
        <taxon>Solanum</taxon>
    </lineage>
</organism>
<dbReference type="AlphaFoldDB" id="A0A9J5YG48"/>
<keyword evidence="2" id="KW-1185">Reference proteome</keyword>
<protein>
    <submittedName>
        <fullName evidence="1">Uncharacterized protein</fullName>
    </submittedName>
</protein>